<dbReference type="Gene3D" id="1.10.8.430">
    <property type="entry name" value="Helical domain of apoptotic protease-activating factors"/>
    <property type="match status" value="1"/>
</dbReference>
<evidence type="ECO:0000259" key="9">
    <source>
        <dbReference type="Pfam" id="PF23559"/>
    </source>
</evidence>
<dbReference type="CDD" id="cd14798">
    <property type="entry name" value="RX-CC_like"/>
    <property type="match status" value="1"/>
</dbReference>
<dbReference type="Gene3D" id="1.20.5.4130">
    <property type="match status" value="1"/>
</dbReference>
<evidence type="ECO:0000256" key="5">
    <source>
        <dbReference type="ARBA" id="ARBA00022821"/>
    </source>
</evidence>
<evidence type="ECO:0000256" key="3">
    <source>
        <dbReference type="ARBA" id="ARBA00022737"/>
    </source>
</evidence>
<dbReference type="PANTHER" id="PTHR23155">
    <property type="entry name" value="DISEASE RESISTANCE PROTEIN RP"/>
    <property type="match status" value="1"/>
</dbReference>
<evidence type="ECO:0008006" key="13">
    <source>
        <dbReference type="Google" id="ProtNLM"/>
    </source>
</evidence>
<evidence type="ECO:0000313" key="11">
    <source>
        <dbReference type="EMBL" id="CAD6253175.1"/>
    </source>
</evidence>
<evidence type="ECO:0000256" key="1">
    <source>
        <dbReference type="ARBA" id="ARBA00008894"/>
    </source>
</evidence>
<protein>
    <recommendedName>
        <fullName evidence="13">Disease resistance protein RPM1</fullName>
    </recommendedName>
</protein>
<name>A0A811Q2A8_9POAL</name>
<dbReference type="Pfam" id="PF00931">
    <property type="entry name" value="NB-ARC"/>
    <property type="match status" value="2"/>
</dbReference>
<keyword evidence="12" id="KW-1185">Reference proteome</keyword>
<comment type="caution">
    <text evidence="11">The sequence shown here is derived from an EMBL/GenBank/DDBJ whole genome shotgun (WGS) entry which is preliminary data.</text>
</comment>
<dbReference type="Pfam" id="PF23559">
    <property type="entry name" value="WHD_DRP"/>
    <property type="match status" value="1"/>
</dbReference>
<dbReference type="OrthoDB" id="590002at2759"/>
<keyword evidence="2" id="KW-0433">Leucine-rich repeat</keyword>
<dbReference type="SUPFAM" id="SSF52058">
    <property type="entry name" value="L domain-like"/>
    <property type="match status" value="1"/>
</dbReference>
<accession>A0A811Q2A8</accession>
<dbReference type="InterPro" id="IPR032675">
    <property type="entry name" value="LRR_dom_sf"/>
</dbReference>
<evidence type="ECO:0000256" key="4">
    <source>
        <dbReference type="ARBA" id="ARBA00022741"/>
    </source>
</evidence>
<keyword evidence="3" id="KW-0677">Repeat</keyword>
<dbReference type="InterPro" id="IPR055414">
    <property type="entry name" value="LRR_R13L4/SHOC2-like"/>
</dbReference>
<feature type="domain" description="Disease resistance R13L4/SHOC-2-like LRR" evidence="10">
    <location>
        <begin position="937"/>
        <end position="1159"/>
    </location>
</feature>
<dbReference type="InterPro" id="IPR041118">
    <property type="entry name" value="Rx_N"/>
</dbReference>
<dbReference type="InterPro" id="IPR002182">
    <property type="entry name" value="NB-ARC"/>
</dbReference>
<dbReference type="Proteomes" id="UP000604825">
    <property type="component" value="Unassembled WGS sequence"/>
</dbReference>
<evidence type="ECO:0000259" key="7">
    <source>
        <dbReference type="Pfam" id="PF00931"/>
    </source>
</evidence>
<gene>
    <name evidence="11" type="ORF">NCGR_LOCUS36811</name>
</gene>
<dbReference type="EMBL" id="CAJGYO010000009">
    <property type="protein sequence ID" value="CAD6253175.1"/>
    <property type="molecule type" value="Genomic_DNA"/>
</dbReference>
<organism evidence="11 12">
    <name type="scientific">Miscanthus lutarioriparius</name>
    <dbReference type="NCBI Taxonomy" id="422564"/>
    <lineage>
        <taxon>Eukaryota</taxon>
        <taxon>Viridiplantae</taxon>
        <taxon>Streptophyta</taxon>
        <taxon>Embryophyta</taxon>
        <taxon>Tracheophyta</taxon>
        <taxon>Spermatophyta</taxon>
        <taxon>Magnoliopsida</taxon>
        <taxon>Liliopsida</taxon>
        <taxon>Poales</taxon>
        <taxon>Poaceae</taxon>
        <taxon>PACMAD clade</taxon>
        <taxon>Panicoideae</taxon>
        <taxon>Andropogonodae</taxon>
        <taxon>Andropogoneae</taxon>
        <taxon>Saccharinae</taxon>
        <taxon>Miscanthus</taxon>
    </lineage>
</organism>
<dbReference type="InterPro" id="IPR038005">
    <property type="entry name" value="RX-like_CC"/>
</dbReference>
<dbReference type="GO" id="GO:0043531">
    <property type="term" value="F:ADP binding"/>
    <property type="evidence" value="ECO:0007669"/>
    <property type="project" value="InterPro"/>
</dbReference>
<feature type="domain" description="Disease resistance protein winged helix" evidence="9">
    <location>
        <begin position="651"/>
        <end position="711"/>
    </location>
</feature>
<dbReference type="Pfam" id="PF18052">
    <property type="entry name" value="Rx_N"/>
    <property type="match status" value="1"/>
</dbReference>
<evidence type="ECO:0000259" key="10">
    <source>
        <dbReference type="Pfam" id="PF23598"/>
    </source>
</evidence>
<dbReference type="InterPro" id="IPR042197">
    <property type="entry name" value="Apaf_helical"/>
</dbReference>
<reference evidence="11" key="1">
    <citation type="submission" date="2020-10" db="EMBL/GenBank/DDBJ databases">
        <authorList>
            <person name="Han B."/>
            <person name="Lu T."/>
            <person name="Zhao Q."/>
            <person name="Huang X."/>
            <person name="Zhao Y."/>
        </authorList>
    </citation>
    <scope>NUCLEOTIDE SEQUENCE</scope>
</reference>
<keyword evidence="5" id="KW-0611">Plant defense</keyword>
<proteinExistence type="inferred from homology"/>
<feature type="domain" description="NB-ARC" evidence="7">
    <location>
        <begin position="188"/>
        <end position="360"/>
    </location>
</feature>
<dbReference type="PRINTS" id="PR00364">
    <property type="entry name" value="DISEASERSIST"/>
</dbReference>
<keyword evidence="4" id="KW-0547">Nucleotide-binding</keyword>
<dbReference type="GO" id="GO:0098542">
    <property type="term" value="P:defense response to other organism"/>
    <property type="evidence" value="ECO:0007669"/>
    <property type="project" value="TreeGrafter"/>
</dbReference>
<comment type="similarity">
    <text evidence="1">Belongs to the disease resistance NB-LRR family.</text>
</comment>
<dbReference type="AlphaFoldDB" id="A0A811Q2A8"/>
<dbReference type="SUPFAM" id="SSF52540">
    <property type="entry name" value="P-loop containing nucleoside triphosphate hydrolases"/>
    <property type="match status" value="2"/>
</dbReference>
<evidence type="ECO:0000256" key="6">
    <source>
        <dbReference type="ARBA" id="ARBA00023054"/>
    </source>
</evidence>
<feature type="domain" description="Disease resistance N-terminal" evidence="8">
    <location>
        <begin position="12"/>
        <end position="92"/>
    </location>
</feature>
<dbReference type="InterPro" id="IPR044974">
    <property type="entry name" value="Disease_R_plants"/>
</dbReference>
<evidence type="ECO:0000256" key="2">
    <source>
        <dbReference type="ARBA" id="ARBA00022614"/>
    </source>
</evidence>
<feature type="domain" description="Disease resistance R13L4/SHOC-2-like LRR" evidence="10">
    <location>
        <begin position="781"/>
        <end position="885"/>
    </location>
</feature>
<evidence type="ECO:0000259" key="8">
    <source>
        <dbReference type="Pfam" id="PF18052"/>
    </source>
</evidence>
<dbReference type="Gene3D" id="3.40.50.300">
    <property type="entry name" value="P-loop containing nucleotide triphosphate hydrolases"/>
    <property type="match status" value="2"/>
</dbReference>
<feature type="domain" description="NB-ARC" evidence="7">
    <location>
        <begin position="386"/>
        <end position="551"/>
    </location>
</feature>
<dbReference type="Gene3D" id="3.80.10.10">
    <property type="entry name" value="Ribonuclease Inhibitor"/>
    <property type="match status" value="1"/>
</dbReference>
<dbReference type="Pfam" id="PF23598">
    <property type="entry name" value="LRR_14"/>
    <property type="match status" value="2"/>
</dbReference>
<dbReference type="InterPro" id="IPR027417">
    <property type="entry name" value="P-loop_NTPase"/>
</dbReference>
<dbReference type="PANTHER" id="PTHR23155:SF1135">
    <property type="entry name" value="OS08G0246300 PROTEIN"/>
    <property type="match status" value="1"/>
</dbReference>
<keyword evidence="6" id="KW-0175">Coiled coil</keyword>
<evidence type="ECO:0000313" key="12">
    <source>
        <dbReference type="Proteomes" id="UP000604825"/>
    </source>
</evidence>
<dbReference type="InterPro" id="IPR058922">
    <property type="entry name" value="WHD_DRP"/>
</dbReference>
<sequence>MAELVVGISRTAVQLLADKVKSAIKEEAEQWKIVQRDLAFITGEFEMMQSFLDSASEERVKNQIVRTWVRQVRDLSYDVEDCIEFVLHLDTTKRSWWLRLLPSCSGGKTGAELPVDEAVAETTLLRARVVDVSQRNIRYNLIADCASKPAMDLVQKAASSSKSSFDFLVNAVKKTGHLDLTGLITREDRDLHVVSVCGTEGDLVNVAIVRKMYGDARIHKEFQCRAWVKLVHPFNPHEFIRSMMTQFLTHSCQEQEQVIVGLDALARMQATQDDLDLINELTQKINTHRYLIVLEDLSTMVQWDAISSYLPDRKKGSRIVVLTHHPVVASQCTGEPCRVSELGHLSPGHSVGVYYHEGFQHDRVQSFMKPSEPHHSLFLGRDTEMDELFKKTQENRLISVWGMPGVGKSALIKAIYDGKLRTRGRYDRHAWVSVSHPFSPTDFCRSLLVSLYMEPTSSEGKYAKALRAEDLISVCRDHISKCVCLVAIDGVQSNEDWDWIKSNLIQYGDSRSCIIIITSEESVAKHCAVSIDGVYNVKGLHATAAKELFIKALDEEGWFLKLEEYKVEEAAKLLLSKCGGLPRVLITVARYLASKPKDVFQEAMRRLNDNFMNELMSNKEFDSLRDIQAWLHSYLHACPRHLKKYMMYLSIFPQDIIIRRRRLIRRWIAEVYSKGTDSNSTEKYAEKIFDEVAALSIMQPVLLEATKVIGYRVNGFFREYVLLAPVEETIFFPVEVSALEKQGQGQGHARLTTEGTGQHLAIGSTWDIDQTEIENLNFSRLRSLTVFNRIILPLHVSNRMRVLRVLDLENALEVRDGHFEKIGKLPSRLKFLSLRGQSGITRLPDSVGELVLLQTLDIRDTSIHKLPPFITRLRKLQYIRAGTTVAWTDEDIISSSHDAEQGSTPPSSSRWRTLASCLPNKFLRRAGGPVVGSRSGGVVVPRGIKRLEALQMVGAVCVNTADGEAILAEIVSLPQLKKLEISGISGKQGRFSFHYNLSFKKHLESLTLQFEKHNHFVHWQDISFPTNLRSLKMYGHVEELPGDIKNHDNLVKLTLEMTTLFTAEVIEVLGSIPNLQTLRLRVNKDQDGELQFPSTEHYFRKLQVLEIACKSKLHLRFHEGAMQKLEHLNLHCLEGSEMQFSGLEHPVSLNQVWLLGSFDYALERGLQHQLVKHPKIPAPRWRLSPSS</sequence>